<dbReference type="InterPro" id="IPR000477">
    <property type="entry name" value="RT_dom"/>
</dbReference>
<dbReference type="EMBL" id="BNCQ01000030">
    <property type="protein sequence ID" value="GIM09158.1"/>
    <property type="molecule type" value="Genomic_DNA"/>
</dbReference>
<proteinExistence type="predicted"/>
<dbReference type="Proteomes" id="UP000722791">
    <property type="component" value="Unassembled WGS sequence"/>
</dbReference>
<dbReference type="AlphaFoldDB" id="A0A8J4GL47"/>
<name>A0A8J4GL47_9CHLO</name>
<accession>A0A8J4GL47</accession>
<dbReference type="PROSITE" id="PS50878">
    <property type="entry name" value="RT_POL"/>
    <property type="match status" value="1"/>
</dbReference>
<dbReference type="InterPro" id="IPR043502">
    <property type="entry name" value="DNA/RNA_pol_sf"/>
</dbReference>
<sequence length="321" mass="35751">MDEPFSASEVGKAIQRLSNGKSGGLGKIPAECLKKATRLVDDKEVNVMVGPLRALFEHIRSMNDFPVQFEVAALSPLHKKGDVGVMGNYRGLAVGSVLAKLYAFLLENRLSSWGEGNGVRSHYRGGFHKNRGTVHNIFVLRHMLDRHCKGSRASPPLYICQIDFEKAFDRVPRHLLWMRLEERGVGAKALESIKAGYEKAVLMLKVNGIKGDPFESVQGVKQGCPLSPTLYGIFGEGFVDLVDALDKHIPAYMSVDTSPMVDGIRIPLLLYADDLTLFAQSRIRMERLLEVLSKWCEAFGMRVNVKKTEVLEVSPTPEIRR</sequence>
<feature type="domain" description="Reverse transcriptase" evidence="1">
    <location>
        <begin position="58"/>
        <end position="321"/>
    </location>
</feature>
<evidence type="ECO:0000259" key="1">
    <source>
        <dbReference type="PROSITE" id="PS50878"/>
    </source>
</evidence>
<organism evidence="2 3">
    <name type="scientific">Volvox reticuliferus</name>
    <dbReference type="NCBI Taxonomy" id="1737510"/>
    <lineage>
        <taxon>Eukaryota</taxon>
        <taxon>Viridiplantae</taxon>
        <taxon>Chlorophyta</taxon>
        <taxon>core chlorophytes</taxon>
        <taxon>Chlorophyceae</taxon>
        <taxon>CS clade</taxon>
        <taxon>Chlamydomonadales</taxon>
        <taxon>Volvocaceae</taxon>
        <taxon>Volvox</taxon>
    </lineage>
</organism>
<comment type="caution">
    <text evidence="2">The sequence shown here is derived from an EMBL/GenBank/DDBJ whole genome shotgun (WGS) entry which is preliminary data.</text>
</comment>
<dbReference type="CDD" id="cd01650">
    <property type="entry name" value="RT_nLTR_like"/>
    <property type="match status" value="1"/>
</dbReference>
<gene>
    <name evidence="2" type="ORF">Vretimale_13017</name>
</gene>
<dbReference type="Pfam" id="PF00078">
    <property type="entry name" value="RVT_1"/>
    <property type="match status" value="1"/>
</dbReference>
<evidence type="ECO:0000313" key="3">
    <source>
        <dbReference type="Proteomes" id="UP000722791"/>
    </source>
</evidence>
<protein>
    <recommendedName>
        <fullName evidence="1">Reverse transcriptase domain-containing protein</fullName>
    </recommendedName>
</protein>
<reference evidence="2" key="1">
    <citation type="journal article" date="2021" name="Proc. Natl. Acad. Sci. U.S.A.">
        <title>Three genomes in the algal genus Volvox reveal the fate of a haploid sex-determining region after a transition to homothallism.</title>
        <authorList>
            <person name="Yamamoto K."/>
            <person name="Hamaji T."/>
            <person name="Kawai-Toyooka H."/>
            <person name="Matsuzaki R."/>
            <person name="Takahashi F."/>
            <person name="Nishimura Y."/>
            <person name="Kawachi M."/>
            <person name="Noguchi H."/>
            <person name="Minakuchi Y."/>
            <person name="Umen J.G."/>
            <person name="Toyoda A."/>
            <person name="Nozaki H."/>
        </authorList>
    </citation>
    <scope>NUCLEOTIDE SEQUENCE</scope>
    <source>
        <strain evidence="2">NIES-3785</strain>
    </source>
</reference>
<dbReference type="SUPFAM" id="SSF56672">
    <property type="entry name" value="DNA/RNA polymerases"/>
    <property type="match status" value="1"/>
</dbReference>
<evidence type="ECO:0000313" key="2">
    <source>
        <dbReference type="EMBL" id="GIM09158.1"/>
    </source>
</evidence>
<dbReference type="PANTHER" id="PTHR47027:SF20">
    <property type="entry name" value="REVERSE TRANSCRIPTASE-LIKE PROTEIN WITH RNA-DIRECTED DNA POLYMERASE DOMAIN"/>
    <property type="match status" value="1"/>
</dbReference>
<dbReference type="PANTHER" id="PTHR47027">
    <property type="entry name" value="REVERSE TRANSCRIPTASE DOMAIN-CONTAINING PROTEIN"/>
    <property type="match status" value="1"/>
</dbReference>